<dbReference type="Pfam" id="PF05207">
    <property type="entry name" value="Zn_ribbon_CSL"/>
    <property type="match status" value="1"/>
</dbReference>
<dbReference type="InterPro" id="IPR036671">
    <property type="entry name" value="DPH_MB_sf"/>
</dbReference>
<dbReference type="PANTHER" id="PTHR21454:SF31">
    <property type="entry name" value="DIPHTHAMIDE BIOSYNTHESIS PROTEIN 3"/>
    <property type="match status" value="1"/>
</dbReference>
<evidence type="ECO:0000256" key="11">
    <source>
        <dbReference type="ARBA" id="ARBA00048125"/>
    </source>
</evidence>
<protein>
    <recommendedName>
        <fullName evidence="10">Diphthamide biosynthesis protein 3</fullName>
    </recommendedName>
</protein>
<reference evidence="14" key="1">
    <citation type="submission" date="2021-01" db="EMBL/GenBank/DDBJ databases">
        <authorList>
            <person name="Corre E."/>
            <person name="Pelletier E."/>
            <person name="Niang G."/>
            <person name="Scheremetjew M."/>
            <person name="Finn R."/>
            <person name="Kale V."/>
            <person name="Holt S."/>
            <person name="Cochrane G."/>
            <person name="Meng A."/>
            <person name="Brown T."/>
            <person name="Cohen L."/>
        </authorList>
    </citation>
    <scope>NUCLEOTIDE SEQUENCE</scope>
    <source>
        <strain evidence="14">SM1012Den-03</strain>
    </source>
</reference>
<dbReference type="EMBL" id="HBGZ01015888">
    <property type="protein sequence ID" value="CAD9604018.1"/>
    <property type="molecule type" value="Transcribed_RNA"/>
</dbReference>
<evidence type="ECO:0000256" key="5">
    <source>
        <dbReference type="ARBA" id="ARBA00022723"/>
    </source>
</evidence>
<evidence type="ECO:0000256" key="6">
    <source>
        <dbReference type="ARBA" id="ARBA00023004"/>
    </source>
</evidence>
<keyword evidence="5" id="KW-0479">Metal-binding</keyword>
<dbReference type="SUPFAM" id="SSF144217">
    <property type="entry name" value="CSL zinc finger"/>
    <property type="match status" value="1"/>
</dbReference>
<comment type="similarity">
    <text evidence="4">Belongs to the DPH4 family.</text>
</comment>
<evidence type="ECO:0000256" key="1">
    <source>
        <dbReference type="ARBA" id="ARBA00004123"/>
    </source>
</evidence>
<organism evidence="14">
    <name type="scientific">Skeletonema marinoi</name>
    <dbReference type="NCBI Taxonomy" id="267567"/>
    <lineage>
        <taxon>Eukaryota</taxon>
        <taxon>Sar</taxon>
        <taxon>Stramenopiles</taxon>
        <taxon>Ochrophyta</taxon>
        <taxon>Bacillariophyta</taxon>
        <taxon>Coscinodiscophyceae</taxon>
        <taxon>Thalassiosirophycidae</taxon>
        <taxon>Thalassiosirales</taxon>
        <taxon>Skeletonemataceae</taxon>
        <taxon>Skeletonema</taxon>
        <taxon>Skeletonema marinoi-dohrnii complex</taxon>
    </lineage>
</organism>
<dbReference type="InterPro" id="IPR036869">
    <property type="entry name" value="J_dom_sf"/>
</dbReference>
<accession>A0A7S2LGI8</accession>
<keyword evidence="7" id="KW-0539">Nucleus</keyword>
<comment type="similarity">
    <text evidence="8">Belongs to the DPH3 family.</text>
</comment>
<evidence type="ECO:0000256" key="9">
    <source>
        <dbReference type="ARBA" id="ARBA00036267"/>
    </source>
</evidence>
<gene>
    <name evidence="14" type="ORF">SMAR0320_LOCUS11362</name>
</gene>
<evidence type="ECO:0000313" key="14">
    <source>
        <dbReference type="EMBL" id="CAD9604018.1"/>
    </source>
</evidence>
<evidence type="ECO:0000256" key="10">
    <source>
        <dbReference type="ARBA" id="ARBA00041070"/>
    </source>
</evidence>
<feature type="domain" description="J" evidence="12">
    <location>
        <begin position="17"/>
        <end position="148"/>
    </location>
</feature>
<sequence length="244" mass="27559">MTSSPTSFSPQDVAKRTYYEALHVSSTATPDEIKKAYRALVVRCHPDKLATSSSSCDVNDTKASSDSSLVISKGLADIDLDDDDEQDDSNDNVDCVEKEQLKTIEQEQSLHTKTEEEISKAAKAFHEIHTAYECLRDPKKRMQYDQILSRDVERTEWKKKGATEVNLSDLESDMCCVVNEDDDDSCGSGSDDQLQRVYFYDCRCGDTFEIFEEELLESTSSERVWQCESCSLGIRIVVDVDIVR</sequence>
<feature type="domain" description="DPH-type MB" evidence="13">
    <location>
        <begin position="161"/>
        <end position="239"/>
    </location>
</feature>
<dbReference type="InterPro" id="IPR044248">
    <property type="entry name" value="DPH3/4-like"/>
</dbReference>
<dbReference type="Gene3D" id="3.10.660.10">
    <property type="entry name" value="DPH Zinc finger"/>
    <property type="match status" value="1"/>
</dbReference>
<evidence type="ECO:0000256" key="7">
    <source>
        <dbReference type="ARBA" id="ARBA00023242"/>
    </source>
</evidence>
<keyword evidence="6" id="KW-0408">Iron</keyword>
<dbReference type="PROSITE" id="PS51074">
    <property type="entry name" value="DPH_MB"/>
    <property type="match status" value="1"/>
</dbReference>
<dbReference type="PROSITE" id="PS00636">
    <property type="entry name" value="DNAJ_1"/>
    <property type="match status" value="1"/>
</dbReference>
<dbReference type="Gene3D" id="1.10.287.110">
    <property type="entry name" value="DnaJ domain"/>
    <property type="match status" value="2"/>
</dbReference>
<dbReference type="GO" id="GO:0046872">
    <property type="term" value="F:metal ion binding"/>
    <property type="evidence" value="ECO:0007669"/>
    <property type="project" value="UniProtKB-KW"/>
</dbReference>
<comment type="pathway">
    <text evidence="3">Protein modification; peptidyl-diphthamide biosynthesis.</text>
</comment>
<dbReference type="CDD" id="cd06257">
    <property type="entry name" value="DnaJ"/>
    <property type="match status" value="1"/>
</dbReference>
<evidence type="ECO:0000256" key="4">
    <source>
        <dbReference type="ARBA" id="ARBA00006169"/>
    </source>
</evidence>
<dbReference type="InterPro" id="IPR001623">
    <property type="entry name" value="DnaJ_domain"/>
</dbReference>
<dbReference type="GO" id="GO:0005634">
    <property type="term" value="C:nucleus"/>
    <property type="evidence" value="ECO:0007669"/>
    <property type="project" value="UniProtKB-SubCell"/>
</dbReference>
<dbReference type="SMART" id="SM00271">
    <property type="entry name" value="DnaJ"/>
    <property type="match status" value="1"/>
</dbReference>
<name>A0A7S2LGI8_9STRA</name>
<dbReference type="AlphaFoldDB" id="A0A7S2LGI8"/>
<dbReference type="PROSITE" id="PS50076">
    <property type="entry name" value="DNAJ_2"/>
    <property type="match status" value="1"/>
</dbReference>
<evidence type="ECO:0000256" key="8">
    <source>
        <dbReference type="ARBA" id="ARBA00024032"/>
    </source>
</evidence>
<dbReference type="PANTHER" id="PTHR21454">
    <property type="entry name" value="DPH3 HOMOLOG-RELATED"/>
    <property type="match status" value="1"/>
</dbReference>
<dbReference type="SUPFAM" id="SSF46565">
    <property type="entry name" value="Chaperone J-domain"/>
    <property type="match status" value="2"/>
</dbReference>
<evidence type="ECO:0000259" key="13">
    <source>
        <dbReference type="PROSITE" id="PS51074"/>
    </source>
</evidence>
<dbReference type="InterPro" id="IPR007872">
    <property type="entry name" value="DPH_MB_dom"/>
</dbReference>
<dbReference type="PRINTS" id="PR00625">
    <property type="entry name" value="JDOMAIN"/>
</dbReference>
<evidence type="ECO:0000256" key="3">
    <source>
        <dbReference type="ARBA" id="ARBA00005156"/>
    </source>
</evidence>
<comment type="subcellular location">
    <subcellularLocation>
        <location evidence="2">Cytoplasm</location>
    </subcellularLocation>
    <subcellularLocation>
        <location evidence="1">Nucleus</location>
    </subcellularLocation>
</comment>
<comment type="catalytic activity">
    <reaction evidence="9">
        <text>[3Fe-4S](1+)-[protein] + Fe(2+)-[Dph3] = [3Fe-4S](0)-[protein] + Fe(3+)-[Dph3]</text>
        <dbReference type="Rhea" id="RHEA:71235"/>
        <dbReference type="Rhea" id="RHEA-COMP:17996"/>
        <dbReference type="Rhea" id="RHEA-COMP:17997"/>
        <dbReference type="Rhea" id="RHEA-COMP:18002"/>
        <dbReference type="Rhea" id="RHEA-COMP:18003"/>
        <dbReference type="ChEBI" id="CHEBI:29033"/>
        <dbReference type="ChEBI" id="CHEBI:29034"/>
        <dbReference type="ChEBI" id="CHEBI:33751"/>
        <dbReference type="ChEBI" id="CHEBI:47402"/>
        <dbReference type="ChEBI" id="CHEBI:83228"/>
    </reaction>
</comment>
<evidence type="ECO:0000259" key="12">
    <source>
        <dbReference type="PROSITE" id="PS50076"/>
    </source>
</evidence>
<dbReference type="InterPro" id="IPR018253">
    <property type="entry name" value="DnaJ_domain_CS"/>
</dbReference>
<comment type="catalytic activity">
    <reaction evidence="11">
        <text>2 [3Fe-4S](0)-[protein] + 2 Fe(2+)-[Dph3] + NADH = 2 [4Fe-4S](1+)-[protein] + 2 [Dph3] + NAD(+) + H(+)</text>
        <dbReference type="Rhea" id="RHEA:71239"/>
        <dbReference type="Rhea" id="RHEA-COMP:17997"/>
        <dbReference type="Rhea" id="RHEA-COMP:17998"/>
        <dbReference type="Rhea" id="RHEA-COMP:18001"/>
        <dbReference type="Rhea" id="RHEA-COMP:18002"/>
        <dbReference type="ChEBI" id="CHEBI:15378"/>
        <dbReference type="ChEBI" id="CHEBI:29033"/>
        <dbReference type="ChEBI" id="CHEBI:33723"/>
        <dbReference type="ChEBI" id="CHEBI:47402"/>
        <dbReference type="ChEBI" id="CHEBI:57540"/>
        <dbReference type="ChEBI" id="CHEBI:57945"/>
        <dbReference type="ChEBI" id="CHEBI:83228"/>
    </reaction>
</comment>
<proteinExistence type="inferred from homology"/>
<evidence type="ECO:0000256" key="2">
    <source>
        <dbReference type="ARBA" id="ARBA00004496"/>
    </source>
</evidence>
<dbReference type="GO" id="GO:0017183">
    <property type="term" value="P:protein histidyl modification to diphthamide"/>
    <property type="evidence" value="ECO:0007669"/>
    <property type="project" value="InterPro"/>
</dbReference>
<dbReference type="GO" id="GO:0005737">
    <property type="term" value="C:cytoplasm"/>
    <property type="evidence" value="ECO:0007669"/>
    <property type="project" value="UniProtKB-SubCell"/>
</dbReference>
<dbReference type="Pfam" id="PF00226">
    <property type="entry name" value="DnaJ"/>
    <property type="match status" value="1"/>
</dbReference>